<dbReference type="RefSeq" id="XP_043035174.1">
    <property type="nucleotide sequence ID" value="XM_043181050.1"/>
</dbReference>
<name>A0A9P7VKP5_9AGAR</name>
<organism evidence="1 2">
    <name type="scientific">Guyanagaster necrorhizus</name>
    <dbReference type="NCBI Taxonomy" id="856835"/>
    <lineage>
        <taxon>Eukaryota</taxon>
        <taxon>Fungi</taxon>
        <taxon>Dikarya</taxon>
        <taxon>Basidiomycota</taxon>
        <taxon>Agaricomycotina</taxon>
        <taxon>Agaricomycetes</taxon>
        <taxon>Agaricomycetidae</taxon>
        <taxon>Agaricales</taxon>
        <taxon>Marasmiineae</taxon>
        <taxon>Physalacriaceae</taxon>
        <taxon>Guyanagaster</taxon>
    </lineage>
</organism>
<protein>
    <submittedName>
        <fullName evidence="1">Uncharacterized protein</fullName>
    </submittedName>
</protein>
<proteinExistence type="predicted"/>
<keyword evidence="2" id="KW-1185">Reference proteome</keyword>
<sequence length="149" mass="17374">MDDTYLDNPILYQLSQPVPRPPPSAETLCRIQSLKERHTELCALEGIVKPWSEMNSRIQRWVSPFSNLVVSPDDGCYIPVSEAIVQLESKLPDEYFPDWPVHRERDGVPRSTHTSFFENFMSGVISIEKKLQRDKQYVLDNIRRLEEKL</sequence>
<gene>
    <name evidence="1" type="ORF">BT62DRAFT_469795</name>
</gene>
<dbReference type="GeneID" id="66103346"/>
<comment type="caution">
    <text evidence="1">The sequence shown here is derived from an EMBL/GenBank/DDBJ whole genome shotgun (WGS) entry which is preliminary data.</text>
</comment>
<dbReference type="OrthoDB" id="10301910at2759"/>
<evidence type="ECO:0000313" key="1">
    <source>
        <dbReference type="EMBL" id="KAG7441674.1"/>
    </source>
</evidence>
<accession>A0A9P7VKP5</accession>
<evidence type="ECO:0000313" key="2">
    <source>
        <dbReference type="Proteomes" id="UP000812287"/>
    </source>
</evidence>
<reference evidence="1" key="1">
    <citation type="submission" date="2020-11" db="EMBL/GenBank/DDBJ databases">
        <title>Adaptations for nitrogen fixation in a non-lichenized fungal sporocarp promotes dispersal by wood-feeding termites.</title>
        <authorList>
            <consortium name="DOE Joint Genome Institute"/>
            <person name="Koch R.A."/>
            <person name="Yoon G."/>
            <person name="Arayal U."/>
            <person name="Lail K."/>
            <person name="Amirebrahimi M."/>
            <person name="Labutti K."/>
            <person name="Lipzen A."/>
            <person name="Riley R."/>
            <person name="Barry K."/>
            <person name="Henrissat B."/>
            <person name="Grigoriev I.V."/>
            <person name="Herr J.R."/>
            <person name="Aime M.C."/>
        </authorList>
    </citation>
    <scope>NUCLEOTIDE SEQUENCE</scope>
    <source>
        <strain evidence="1">MCA 3950</strain>
    </source>
</reference>
<dbReference type="EMBL" id="MU250557">
    <property type="protein sequence ID" value="KAG7441674.1"/>
    <property type="molecule type" value="Genomic_DNA"/>
</dbReference>
<dbReference type="Proteomes" id="UP000812287">
    <property type="component" value="Unassembled WGS sequence"/>
</dbReference>
<dbReference type="AlphaFoldDB" id="A0A9P7VKP5"/>